<proteinExistence type="predicted"/>
<feature type="region of interest" description="Disordered" evidence="1">
    <location>
        <begin position="1"/>
        <end position="67"/>
    </location>
</feature>
<dbReference type="RefSeq" id="XP_047780668.1">
    <property type="nucleotide sequence ID" value="XM_047921544.1"/>
</dbReference>
<sequence length="213" mass="22895">MHSQVEGPGELERPLPVGSGGLGQRLAPHNHRVLRVASTPESRPRPVVARHHTERTLEPPTYETRSLEPRIKTLSTVRKQGTPQLQAVTSTTANTVLHVSSPEGTCDDHGSCRGGLVDSGCGGRGRGRDQTKLQPEVTVGLGRVCRGLPPQARRAQPPAFSTKPLNPVVLGCDNNATYSNSKTLVEDMNRVLRHPLFGSGPVCRRGDALMTVS</sequence>
<evidence type="ECO:0000313" key="2">
    <source>
        <dbReference type="EMBL" id="KAH9838753.1"/>
    </source>
</evidence>
<dbReference type="Proteomes" id="UP000814176">
    <property type="component" value="Unassembled WGS sequence"/>
</dbReference>
<evidence type="ECO:0000256" key="1">
    <source>
        <dbReference type="SAM" id="MobiDB-lite"/>
    </source>
</evidence>
<evidence type="ECO:0000313" key="3">
    <source>
        <dbReference type="Proteomes" id="UP000814176"/>
    </source>
</evidence>
<comment type="caution">
    <text evidence="2">The sequence shown here is derived from an EMBL/GenBank/DDBJ whole genome shotgun (WGS) entry which is preliminary data.</text>
</comment>
<organism evidence="2 3">
    <name type="scientific">Rhodofomes roseus</name>
    <dbReference type="NCBI Taxonomy" id="34475"/>
    <lineage>
        <taxon>Eukaryota</taxon>
        <taxon>Fungi</taxon>
        <taxon>Dikarya</taxon>
        <taxon>Basidiomycota</taxon>
        <taxon>Agaricomycotina</taxon>
        <taxon>Agaricomycetes</taxon>
        <taxon>Polyporales</taxon>
        <taxon>Rhodofomes</taxon>
    </lineage>
</organism>
<name>A0ABQ8KLD3_9APHY</name>
<keyword evidence="3" id="KW-1185">Reference proteome</keyword>
<dbReference type="GeneID" id="72002276"/>
<protein>
    <submittedName>
        <fullName evidence="2">Uncharacterized protein</fullName>
    </submittedName>
</protein>
<accession>A0ABQ8KLD3</accession>
<reference evidence="2 3" key="1">
    <citation type="journal article" date="2021" name="Environ. Microbiol.">
        <title>Gene family expansions and transcriptome signatures uncover fungal adaptations to wood decay.</title>
        <authorList>
            <person name="Hage H."/>
            <person name="Miyauchi S."/>
            <person name="Viragh M."/>
            <person name="Drula E."/>
            <person name="Min B."/>
            <person name="Chaduli D."/>
            <person name="Navarro D."/>
            <person name="Favel A."/>
            <person name="Norest M."/>
            <person name="Lesage-Meessen L."/>
            <person name="Balint B."/>
            <person name="Merenyi Z."/>
            <person name="de Eugenio L."/>
            <person name="Morin E."/>
            <person name="Martinez A.T."/>
            <person name="Baldrian P."/>
            <person name="Stursova M."/>
            <person name="Martinez M.J."/>
            <person name="Novotny C."/>
            <person name="Magnuson J.K."/>
            <person name="Spatafora J.W."/>
            <person name="Maurice S."/>
            <person name="Pangilinan J."/>
            <person name="Andreopoulos W."/>
            <person name="LaButti K."/>
            <person name="Hundley H."/>
            <person name="Na H."/>
            <person name="Kuo A."/>
            <person name="Barry K."/>
            <person name="Lipzen A."/>
            <person name="Henrissat B."/>
            <person name="Riley R."/>
            <person name="Ahrendt S."/>
            <person name="Nagy L.G."/>
            <person name="Grigoriev I.V."/>
            <person name="Martin F."/>
            <person name="Rosso M.N."/>
        </authorList>
    </citation>
    <scope>NUCLEOTIDE SEQUENCE [LARGE SCALE GENOMIC DNA]</scope>
    <source>
        <strain evidence="2 3">CIRM-BRFM 1785</strain>
    </source>
</reference>
<gene>
    <name evidence="2" type="ORF">C8Q71DRAFT_722848</name>
</gene>
<dbReference type="EMBL" id="JADCUA010000007">
    <property type="protein sequence ID" value="KAH9838753.1"/>
    <property type="molecule type" value="Genomic_DNA"/>
</dbReference>